<accession>A0A517SX80</accession>
<evidence type="ECO:0000313" key="2">
    <source>
        <dbReference type="Proteomes" id="UP000315003"/>
    </source>
</evidence>
<dbReference type="OrthoDB" id="259915at2"/>
<gene>
    <name evidence="1" type="ORF">SV7mr_32720</name>
</gene>
<evidence type="ECO:0008006" key="3">
    <source>
        <dbReference type="Google" id="ProtNLM"/>
    </source>
</evidence>
<dbReference type="Proteomes" id="UP000315003">
    <property type="component" value="Chromosome"/>
</dbReference>
<dbReference type="EMBL" id="CP036272">
    <property type="protein sequence ID" value="QDT60746.1"/>
    <property type="molecule type" value="Genomic_DNA"/>
</dbReference>
<organism evidence="1 2">
    <name type="scientific">Stieleria bergensis</name>
    <dbReference type="NCBI Taxonomy" id="2528025"/>
    <lineage>
        <taxon>Bacteria</taxon>
        <taxon>Pseudomonadati</taxon>
        <taxon>Planctomycetota</taxon>
        <taxon>Planctomycetia</taxon>
        <taxon>Pirellulales</taxon>
        <taxon>Pirellulaceae</taxon>
        <taxon>Stieleria</taxon>
    </lineage>
</organism>
<reference evidence="1 2" key="1">
    <citation type="submission" date="2019-02" db="EMBL/GenBank/DDBJ databases">
        <title>Deep-cultivation of Planctomycetes and their phenomic and genomic characterization uncovers novel biology.</title>
        <authorList>
            <person name="Wiegand S."/>
            <person name="Jogler M."/>
            <person name="Boedeker C."/>
            <person name="Pinto D."/>
            <person name="Vollmers J."/>
            <person name="Rivas-Marin E."/>
            <person name="Kohn T."/>
            <person name="Peeters S.H."/>
            <person name="Heuer A."/>
            <person name="Rast P."/>
            <person name="Oberbeckmann S."/>
            <person name="Bunk B."/>
            <person name="Jeske O."/>
            <person name="Meyerdierks A."/>
            <person name="Storesund J.E."/>
            <person name="Kallscheuer N."/>
            <person name="Luecker S."/>
            <person name="Lage O.M."/>
            <person name="Pohl T."/>
            <person name="Merkel B.J."/>
            <person name="Hornburger P."/>
            <person name="Mueller R.-W."/>
            <person name="Bruemmer F."/>
            <person name="Labrenz M."/>
            <person name="Spormann A.M."/>
            <person name="Op den Camp H."/>
            <person name="Overmann J."/>
            <person name="Amann R."/>
            <person name="Jetten M.S.M."/>
            <person name="Mascher T."/>
            <person name="Medema M.H."/>
            <person name="Devos D.P."/>
            <person name="Kaster A.-K."/>
            <person name="Ovreas L."/>
            <person name="Rohde M."/>
            <person name="Galperin M.Y."/>
            <person name="Jogler C."/>
        </authorList>
    </citation>
    <scope>NUCLEOTIDE SEQUENCE [LARGE SCALE GENOMIC DNA]</scope>
    <source>
        <strain evidence="1 2">SV_7m_r</strain>
    </source>
</reference>
<dbReference type="RefSeq" id="WP_145273900.1">
    <property type="nucleotide sequence ID" value="NZ_CP036272.1"/>
</dbReference>
<dbReference type="AlphaFoldDB" id="A0A517SX80"/>
<sequence>MLPFGKPSKTQFATRLIRAIAEQTAIEFGYDSDENELRRLDGDGVINIANLYLEHCKLKKRERAEHLQVIAGVFGQRPEALPSEFSEAKRNLRPKIWTRAMFEFQNLKSQLTDGKSFDMPNVPLGSHLAVTLVYDTDHAMRSVSEEELAHWDVSFDAAMQQAIANLDQDTTTFAKLGDALASSMTGDAYDSSRILLNDRLRKLGLEGDLIALVPTRDSFLVAKANDRQALEMLYKVANLTDEDEPVERPLSPLPLAFRDGQWHDWQPPQNHAIRPLFEQVERDFLGSLYNEQKELLEALWENDPEAPFLPTYTGAQRASDNEVFTYSVWSRGAKSLLPKTDVVMLFDSDQGVTIPTSWQQMLTVLGDAVVLDDSIYPSRYLVDQFPSEPQLIELANIDLDLD</sequence>
<keyword evidence="2" id="KW-1185">Reference proteome</keyword>
<proteinExistence type="predicted"/>
<evidence type="ECO:0000313" key="1">
    <source>
        <dbReference type="EMBL" id="QDT60746.1"/>
    </source>
</evidence>
<name>A0A517SX80_9BACT</name>
<protein>
    <recommendedName>
        <fullName evidence="3">DUF1444 family protein</fullName>
    </recommendedName>
</protein>